<dbReference type="Pfam" id="PF00108">
    <property type="entry name" value="Thiolase_N"/>
    <property type="match status" value="1"/>
</dbReference>
<gene>
    <name evidence="3" type="ORF">BSK56_11845</name>
</gene>
<dbReference type="PIRSF" id="PIRSF000429">
    <property type="entry name" value="Ac-CoA_Ac_transf"/>
    <property type="match status" value="1"/>
</dbReference>
<keyword evidence="4" id="KW-1185">Reference proteome</keyword>
<dbReference type="InterPro" id="IPR020616">
    <property type="entry name" value="Thiolase_N"/>
</dbReference>
<protein>
    <submittedName>
        <fullName evidence="3">Acetyl-CoA acetyltransferase</fullName>
    </submittedName>
</protein>
<sequence length="421" mass="46278">MSRVYILGGEQSDYERNWSKEGKTLAGMFREIIEDGLLLTNISIEEINKLNTQNKVGAFIGNFAAENYLSQGHLGAFLTEVDEVFYGLPSARYEAACASGSVAIDTAVAKIKSQEYDLAIVVGIEMMKTVNSKLSGSFLGSAAYFEKEAEGIDFPFPNLFSKLADVTIEKYNLDPNRYMDNLAEISYINYSNAKRNPKSQTRNWFMNKSQSSQRKTESNPLVGGRLSVSDCSQTTDGAAIVFLASEEYARDYCRANNLQLRDMPYIKGYGHRVAPLTFNSKVRESNNEAYLLKWTRTAVQDAYSRAGLNVETMDLFEIHDCFTSSEYASLSCLGLTQPGREFEAIESGLISFQGSKPVNPSGGLIGGGHPVGASGVRMLLDLYKQISNNAGDYQVEGAKNAMMLNIGGSATTNYSFIVGKD</sequence>
<dbReference type="InterPro" id="IPR055140">
    <property type="entry name" value="Thiolase_C_2"/>
</dbReference>
<accession>A0ABX3HBZ8</accession>
<feature type="domain" description="Thiolase N-terminal" evidence="1">
    <location>
        <begin position="89"/>
        <end position="246"/>
    </location>
</feature>
<reference evidence="3 4" key="1">
    <citation type="submission" date="2016-10" db="EMBL/GenBank/DDBJ databases">
        <title>Paenibacillus species isolates.</title>
        <authorList>
            <person name="Beno S.M."/>
        </authorList>
    </citation>
    <scope>NUCLEOTIDE SEQUENCE [LARGE SCALE GENOMIC DNA]</scope>
    <source>
        <strain evidence="3 4">FSL H7-0744</strain>
    </source>
</reference>
<dbReference type="Gene3D" id="3.40.47.10">
    <property type="match status" value="1"/>
</dbReference>
<dbReference type="NCBIfam" id="NF004936">
    <property type="entry name" value="PRK06289.1"/>
    <property type="match status" value="1"/>
</dbReference>
<dbReference type="InterPro" id="IPR002155">
    <property type="entry name" value="Thiolase"/>
</dbReference>
<proteinExistence type="predicted"/>
<dbReference type="PANTHER" id="PTHR42870:SF1">
    <property type="entry name" value="NON-SPECIFIC LIPID-TRANSFER PROTEIN-LIKE 2"/>
    <property type="match status" value="1"/>
</dbReference>
<evidence type="ECO:0000313" key="4">
    <source>
        <dbReference type="Proteomes" id="UP000187412"/>
    </source>
</evidence>
<dbReference type="Proteomes" id="UP000187412">
    <property type="component" value="Unassembled WGS sequence"/>
</dbReference>
<evidence type="ECO:0000259" key="2">
    <source>
        <dbReference type="Pfam" id="PF22691"/>
    </source>
</evidence>
<comment type="caution">
    <text evidence="3">The sequence shown here is derived from an EMBL/GenBank/DDBJ whole genome shotgun (WGS) entry which is preliminary data.</text>
</comment>
<name>A0ABX3HBZ8_PAEBO</name>
<dbReference type="RefSeq" id="WP_076110707.1">
    <property type="nucleotide sequence ID" value="NZ_MPTB01000013.1"/>
</dbReference>
<feature type="domain" description="Thiolase C-terminal" evidence="2">
    <location>
        <begin position="288"/>
        <end position="419"/>
    </location>
</feature>
<dbReference type="CDD" id="cd00829">
    <property type="entry name" value="SCP-x_thiolase"/>
    <property type="match status" value="1"/>
</dbReference>
<dbReference type="Pfam" id="PF22691">
    <property type="entry name" value="Thiolase_C_1"/>
    <property type="match status" value="1"/>
</dbReference>
<dbReference type="InterPro" id="IPR016039">
    <property type="entry name" value="Thiolase-like"/>
</dbReference>
<dbReference type="SUPFAM" id="SSF53901">
    <property type="entry name" value="Thiolase-like"/>
    <property type="match status" value="1"/>
</dbReference>
<dbReference type="PANTHER" id="PTHR42870">
    <property type="entry name" value="ACETYL-COA C-ACETYLTRANSFERASE"/>
    <property type="match status" value="1"/>
</dbReference>
<dbReference type="EMBL" id="MPTB01000013">
    <property type="protein sequence ID" value="OMD47999.1"/>
    <property type="molecule type" value="Genomic_DNA"/>
</dbReference>
<evidence type="ECO:0000313" key="3">
    <source>
        <dbReference type="EMBL" id="OMD47999.1"/>
    </source>
</evidence>
<evidence type="ECO:0000259" key="1">
    <source>
        <dbReference type="Pfam" id="PF00108"/>
    </source>
</evidence>
<organism evidence="3 4">
    <name type="scientific">Paenibacillus borealis</name>
    <dbReference type="NCBI Taxonomy" id="160799"/>
    <lineage>
        <taxon>Bacteria</taxon>
        <taxon>Bacillati</taxon>
        <taxon>Bacillota</taxon>
        <taxon>Bacilli</taxon>
        <taxon>Bacillales</taxon>
        <taxon>Paenibacillaceae</taxon>
        <taxon>Paenibacillus</taxon>
    </lineage>
</organism>